<evidence type="ECO:0000256" key="1">
    <source>
        <dbReference type="PROSITE-ProRule" id="PRU00473"/>
    </source>
</evidence>
<dbReference type="InterPro" id="IPR011250">
    <property type="entry name" value="OMP/PagP_B-barrel"/>
</dbReference>
<evidence type="ECO:0000313" key="5">
    <source>
        <dbReference type="Proteomes" id="UP000298285"/>
    </source>
</evidence>
<dbReference type="SUPFAM" id="SSF103088">
    <property type="entry name" value="OmpA-like"/>
    <property type="match status" value="1"/>
</dbReference>
<proteinExistence type="predicted"/>
<dbReference type="Proteomes" id="UP000298285">
    <property type="component" value="Unassembled WGS sequence"/>
</dbReference>
<reference evidence="4 5" key="1">
    <citation type="submission" date="2019-03" db="EMBL/GenBank/DDBJ databases">
        <title>Diversity of the mouse oral microbiome.</title>
        <authorList>
            <person name="Joseph S."/>
            <person name="Aduse-Opoku J."/>
            <person name="Curtis M."/>
            <person name="Wade W."/>
            <person name="Hashim A."/>
        </authorList>
    </citation>
    <scope>NUCLEOTIDE SEQUENCE [LARGE SCALE GENOMIC DNA]</scope>
    <source>
        <strain evidence="4 5">P11</strain>
    </source>
</reference>
<sequence>MKKILLLFIITLSAVTLSAQQKEGQSTKAGSNTTFVDNGFWDNWFIGAGAGSNIYFGDKDVDATFWRRMTVTPNFQFGKWFNPYSGARIKLSGGTNIHTFNNDASLMTRNRYVSAELNYMLNVTDYLMPYNADRIYAFIPYIGVGWAYGWDYKKLPEYASNSNHVNSVTFDAGIINRFRFSPRVALDIELSGKLLKDDFDQRTGSKRGYDLLGTASASLIFTVGKKAVFTEAILRDQSEIDQLNNTINMQRADMARLAQRPVEQTEPTVVVKEVIREVQVSEEPVNNVVLFGINKVKVESHQEVNVYNVAKYLKENPDKKVRVIGYTDKETGTAVINEKLSRQRAQNVADIMTGKYGINQDRVIVEWEGQTNPPFDVMEWNRAVILYIE</sequence>
<feature type="domain" description="OmpA-like" evidence="3">
    <location>
        <begin position="278"/>
        <end position="389"/>
    </location>
</feature>
<evidence type="ECO:0000313" key="4">
    <source>
        <dbReference type="EMBL" id="TFU88631.1"/>
    </source>
</evidence>
<dbReference type="AlphaFoldDB" id="A0A4Y9IJX8"/>
<comment type="caution">
    <text evidence="4">The sequence shown here is derived from an EMBL/GenBank/DDBJ whole genome shotgun (WGS) entry which is preliminary data.</text>
</comment>
<dbReference type="OrthoDB" id="1453138at2"/>
<dbReference type="InterPro" id="IPR006665">
    <property type="entry name" value="OmpA-like"/>
</dbReference>
<dbReference type="PROSITE" id="PS51123">
    <property type="entry name" value="OMPA_2"/>
    <property type="match status" value="1"/>
</dbReference>
<keyword evidence="2" id="KW-0732">Signal</keyword>
<dbReference type="GO" id="GO:0016020">
    <property type="term" value="C:membrane"/>
    <property type="evidence" value="ECO:0007669"/>
    <property type="project" value="UniProtKB-UniRule"/>
</dbReference>
<dbReference type="InterPro" id="IPR050330">
    <property type="entry name" value="Bact_OuterMem_StrucFunc"/>
</dbReference>
<dbReference type="SUPFAM" id="SSF56925">
    <property type="entry name" value="OMPA-like"/>
    <property type="match status" value="1"/>
</dbReference>
<dbReference type="EMBL" id="SPPK01000004">
    <property type="protein sequence ID" value="TFU88631.1"/>
    <property type="molecule type" value="Genomic_DNA"/>
</dbReference>
<dbReference type="CDD" id="cd07185">
    <property type="entry name" value="OmpA_C-like"/>
    <property type="match status" value="1"/>
</dbReference>
<feature type="signal peptide" evidence="2">
    <location>
        <begin position="1"/>
        <end position="19"/>
    </location>
</feature>
<dbReference type="Gene3D" id="3.30.1330.60">
    <property type="entry name" value="OmpA-like domain"/>
    <property type="match status" value="1"/>
</dbReference>
<dbReference type="RefSeq" id="WP_135105811.1">
    <property type="nucleotide sequence ID" value="NZ_JADGKW010000004.1"/>
</dbReference>
<dbReference type="Pfam" id="PF00691">
    <property type="entry name" value="OmpA"/>
    <property type="match status" value="1"/>
</dbReference>
<gene>
    <name evidence="4" type="ORF">E4T88_12175</name>
</gene>
<accession>A0A4Y9IJX8</accession>
<dbReference type="PANTHER" id="PTHR30329:SF21">
    <property type="entry name" value="LIPOPROTEIN YIAD-RELATED"/>
    <property type="match status" value="1"/>
</dbReference>
<keyword evidence="1" id="KW-0472">Membrane</keyword>
<protein>
    <submittedName>
        <fullName evidence="4">OmpA family protein</fullName>
    </submittedName>
</protein>
<dbReference type="PANTHER" id="PTHR30329">
    <property type="entry name" value="STATOR ELEMENT OF FLAGELLAR MOTOR COMPLEX"/>
    <property type="match status" value="1"/>
</dbReference>
<organism evidence="4 5">
    <name type="scientific">Dysgonomonas mossii</name>
    <dbReference type="NCBI Taxonomy" id="163665"/>
    <lineage>
        <taxon>Bacteria</taxon>
        <taxon>Pseudomonadati</taxon>
        <taxon>Bacteroidota</taxon>
        <taxon>Bacteroidia</taxon>
        <taxon>Bacteroidales</taxon>
        <taxon>Dysgonomonadaceae</taxon>
        <taxon>Dysgonomonas</taxon>
    </lineage>
</organism>
<feature type="chain" id="PRO_5021360612" evidence="2">
    <location>
        <begin position="20"/>
        <end position="389"/>
    </location>
</feature>
<dbReference type="InterPro" id="IPR036737">
    <property type="entry name" value="OmpA-like_sf"/>
</dbReference>
<evidence type="ECO:0000259" key="3">
    <source>
        <dbReference type="PROSITE" id="PS51123"/>
    </source>
</evidence>
<evidence type="ECO:0000256" key="2">
    <source>
        <dbReference type="SAM" id="SignalP"/>
    </source>
</evidence>
<name>A0A4Y9IJX8_9BACT</name>